<dbReference type="InterPro" id="IPR021737">
    <property type="entry name" value="Phage_phiKZ_Orf197"/>
</dbReference>
<dbReference type="EMBL" id="BMEO01000003">
    <property type="protein sequence ID" value="GGF89677.1"/>
    <property type="molecule type" value="Genomic_DNA"/>
</dbReference>
<evidence type="ECO:0000256" key="1">
    <source>
        <dbReference type="SAM" id="Phobius"/>
    </source>
</evidence>
<keyword evidence="1" id="KW-0472">Membrane</keyword>
<evidence type="ECO:0000313" key="3">
    <source>
        <dbReference type="Proteomes" id="UP000605253"/>
    </source>
</evidence>
<sequence>MIILIKLIFAHLLGDFLLQPRTWVREKEHHKLLSWRLYMHVLVHGILVLLVMGSLQYWLLALVIMALHFLIDMLKLYAQNESSRTRWFIIDQSLHIIGIVVLWFIWFKPTINFAAWFNSQSLWLYATALLFLTFVAGVVVQILMSRWTEALNDLQDGSLAHAGRYIGMLERLFVFVFIVVGQWQAIGFLLGAKSVFRFGDLRESKNRQLTEYVLIGTLLSFAIAVATAMLVVYLS</sequence>
<proteinExistence type="predicted"/>
<gene>
    <name evidence="2" type="primary">satE</name>
    <name evidence="2" type="ORF">GCM10011365_08570</name>
</gene>
<reference evidence="2" key="1">
    <citation type="journal article" date="2014" name="Int. J. Syst. Evol. Microbiol.">
        <title>Complete genome sequence of Corynebacterium casei LMG S-19264T (=DSM 44701T), isolated from a smear-ripened cheese.</title>
        <authorList>
            <consortium name="US DOE Joint Genome Institute (JGI-PGF)"/>
            <person name="Walter F."/>
            <person name="Albersmeier A."/>
            <person name="Kalinowski J."/>
            <person name="Ruckert C."/>
        </authorList>
    </citation>
    <scope>NUCLEOTIDE SEQUENCE</scope>
    <source>
        <strain evidence="2">CGMCC 1.12181</strain>
    </source>
</reference>
<reference evidence="2" key="2">
    <citation type="submission" date="2020-09" db="EMBL/GenBank/DDBJ databases">
        <authorList>
            <person name="Sun Q."/>
            <person name="Zhou Y."/>
        </authorList>
    </citation>
    <scope>NUCLEOTIDE SEQUENCE</scope>
    <source>
        <strain evidence="2">CGMCC 1.12181</strain>
    </source>
</reference>
<keyword evidence="1" id="KW-0812">Transmembrane</keyword>
<accession>A0A917CKN6</accession>
<dbReference type="Proteomes" id="UP000605253">
    <property type="component" value="Unassembled WGS sequence"/>
</dbReference>
<organism evidence="2 3">
    <name type="scientific">Marinicella pacifica</name>
    <dbReference type="NCBI Taxonomy" id="1171543"/>
    <lineage>
        <taxon>Bacteria</taxon>
        <taxon>Pseudomonadati</taxon>
        <taxon>Pseudomonadota</taxon>
        <taxon>Gammaproteobacteria</taxon>
        <taxon>Lysobacterales</taxon>
        <taxon>Marinicellaceae</taxon>
        <taxon>Marinicella</taxon>
    </lineage>
</organism>
<keyword evidence="1" id="KW-1133">Transmembrane helix</keyword>
<protein>
    <submittedName>
        <fullName evidence="2">Membrane protein</fullName>
    </submittedName>
</protein>
<comment type="caution">
    <text evidence="2">The sequence shown here is derived from an EMBL/GenBank/DDBJ whole genome shotgun (WGS) entry which is preliminary data.</text>
</comment>
<feature type="transmembrane region" description="Helical" evidence="1">
    <location>
        <begin position="172"/>
        <end position="192"/>
    </location>
</feature>
<keyword evidence="3" id="KW-1185">Reference proteome</keyword>
<evidence type="ECO:0000313" key="2">
    <source>
        <dbReference type="EMBL" id="GGF89677.1"/>
    </source>
</evidence>
<feature type="transmembrane region" description="Helical" evidence="1">
    <location>
        <begin position="212"/>
        <end position="234"/>
    </location>
</feature>
<feature type="transmembrane region" description="Helical" evidence="1">
    <location>
        <begin position="122"/>
        <end position="144"/>
    </location>
</feature>
<feature type="transmembrane region" description="Helical" evidence="1">
    <location>
        <begin position="89"/>
        <end position="107"/>
    </location>
</feature>
<dbReference type="AlphaFoldDB" id="A0A917CKN6"/>
<dbReference type="Pfam" id="PF11750">
    <property type="entry name" value="DUF3307"/>
    <property type="match status" value="1"/>
</dbReference>
<dbReference type="RefSeq" id="WP_188364458.1">
    <property type="nucleotide sequence ID" value="NZ_BAABJF010000017.1"/>
</dbReference>
<name>A0A917CKN6_9GAMM</name>